<feature type="transmembrane region" description="Helical" evidence="1">
    <location>
        <begin position="38"/>
        <end position="57"/>
    </location>
</feature>
<dbReference type="RefSeq" id="WP_256397476.1">
    <property type="nucleotide sequence ID" value="NZ_JANHDJ010000007.1"/>
</dbReference>
<keyword evidence="3" id="KW-1185">Reference proteome</keyword>
<sequence>MDRAKLAVYLVGLFGLVTIGQAAGLASMAGFKPQLSVFFGSGLAMSGVAVWTLNKGCYEEFDLFRRRELAFWAVTVGVLGYIAVVPLQFV</sequence>
<feature type="transmembrane region" description="Helical" evidence="1">
    <location>
        <begin position="69"/>
        <end position="89"/>
    </location>
</feature>
<dbReference type="AlphaFoldDB" id="A0ABD6D335"/>
<gene>
    <name evidence="2" type="ORF">ACFSBW_01105</name>
</gene>
<dbReference type="EMBL" id="JBHUDM010000001">
    <property type="protein sequence ID" value="MFD1640472.1"/>
    <property type="molecule type" value="Genomic_DNA"/>
</dbReference>
<proteinExistence type="predicted"/>
<evidence type="ECO:0000313" key="2">
    <source>
        <dbReference type="EMBL" id="MFD1640472.1"/>
    </source>
</evidence>
<keyword evidence="1" id="KW-1133">Transmembrane helix</keyword>
<keyword evidence="1" id="KW-0812">Transmembrane</keyword>
<accession>A0ABD6D335</accession>
<comment type="caution">
    <text evidence="2">The sequence shown here is derived from an EMBL/GenBank/DDBJ whole genome shotgun (WGS) entry which is preliminary data.</text>
</comment>
<reference evidence="2 3" key="1">
    <citation type="journal article" date="2019" name="Int. J. Syst. Evol. Microbiol.">
        <title>The Global Catalogue of Microorganisms (GCM) 10K type strain sequencing project: providing services to taxonomists for standard genome sequencing and annotation.</title>
        <authorList>
            <consortium name="The Broad Institute Genomics Platform"/>
            <consortium name="The Broad Institute Genome Sequencing Center for Infectious Disease"/>
            <person name="Wu L."/>
            <person name="Ma J."/>
        </authorList>
    </citation>
    <scope>NUCLEOTIDE SEQUENCE [LARGE SCALE GENOMIC DNA]</scope>
    <source>
        <strain evidence="2 3">CGMCC 1.10593</strain>
    </source>
</reference>
<keyword evidence="1" id="KW-0472">Membrane</keyword>
<evidence type="ECO:0000256" key="1">
    <source>
        <dbReference type="SAM" id="Phobius"/>
    </source>
</evidence>
<name>A0ABD6D335_9EURY</name>
<evidence type="ECO:0000313" key="3">
    <source>
        <dbReference type="Proteomes" id="UP001597052"/>
    </source>
</evidence>
<protein>
    <submittedName>
        <fullName evidence="2">Uncharacterized protein</fullName>
    </submittedName>
</protein>
<dbReference type="Proteomes" id="UP001597052">
    <property type="component" value="Unassembled WGS sequence"/>
</dbReference>
<organism evidence="2 3">
    <name type="scientific">Halohasta litorea</name>
    <dbReference type="NCBI Taxonomy" id="869891"/>
    <lineage>
        <taxon>Archaea</taxon>
        <taxon>Methanobacteriati</taxon>
        <taxon>Methanobacteriota</taxon>
        <taxon>Stenosarchaea group</taxon>
        <taxon>Halobacteria</taxon>
        <taxon>Halobacteriales</taxon>
        <taxon>Haloferacaceae</taxon>
        <taxon>Halohasta</taxon>
    </lineage>
</organism>